<dbReference type="GO" id="GO:0016747">
    <property type="term" value="F:acyltransferase activity, transferring groups other than amino-acyl groups"/>
    <property type="evidence" value="ECO:0007669"/>
    <property type="project" value="TreeGrafter"/>
</dbReference>
<evidence type="ECO:0000313" key="3">
    <source>
        <dbReference type="Proteomes" id="UP001247307"/>
    </source>
</evidence>
<dbReference type="Pfam" id="PF00756">
    <property type="entry name" value="Esterase"/>
    <property type="match status" value="1"/>
</dbReference>
<keyword evidence="1" id="KW-0812">Transmembrane</keyword>
<feature type="transmembrane region" description="Helical" evidence="1">
    <location>
        <begin position="106"/>
        <end position="127"/>
    </location>
</feature>
<keyword evidence="1" id="KW-0472">Membrane</keyword>
<keyword evidence="3" id="KW-1185">Reference proteome</keyword>
<dbReference type="AlphaFoldDB" id="A0AAE4C7R4"/>
<name>A0AAE4C7R4_9MICC</name>
<dbReference type="EMBL" id="JAVDUI010000001">
    <property type="protein sequence ID" value="MDR6891685.1"/>
    <property type="molecule type" value="Genomic_DNA"/>
</dbReference>
<dbReference type="InterPro" id="IPR000801">
    <property type="entry name" value="Esterase-like"/>
</dbReference>
<dbReference type="RefSeq" id="WP_309849740.1">
    <property type="nucleotide sequence ID" value="NZ_BAAAIU010000045.1"/>
</dbReference>
<dbReference type="Gene3D" id="3.40.50.1820">
    <property type="entry name" value="alpha/beta hydrolase"/>
    <property type="match status" value="1"/>
</dbReference>
<comment type="caution">
    <text evidence="2">The sequence shown here is derived from an EMBL/GenBank/DDBJ whole genome shotgun (WGS) entry which is preliminary data.</text>
</comment>
<keyword evidence="1" id="KW-1133">Transmembrane helix</keyword>
<proteinExistence type="predicted"/>
<keyword evidence="2" id="KW-0378">Hydrolase</keyword>
<reference evidence="2" key="1">
    <citation type="submission" date="2023-07" db="EMBL/GenBank/DDBJ databases">
        <title>Sequencing the genomes of 1000 actinobacteria strains.</title>
        <authorList>
            <person name="Klenk H.-P."/>
        </authorList>
    </citation>
    <scope>NUCLEOTIDE SEQUENCE</scope>
    <source>
        <strain evidence="2">DSM 13988</strain>
    </source>
</reference>
<feature type="transmembrane region" description="Helical" evidence="1">
    <location>
        <begin position="43"/>
        <end position="64"/>
    </location>
</feature>
<dbReference type="SUPFAM" id="SSF53474">
    <property type="entry name" value="alpha/beta-Hydrolases"/>
    <property type="match status" value="1"/>
</dbReference>
<dbReference type="PANTHER" id="PTHR48098:SF1">
    <property type="entry name" value="DIACYLGLYCEROL ACYLTRANSFERASE_MYCOLYLTRANSFERASE AG85A"/>
    <property type="match status" value="1"/>
</dbReference>
<feature type="transmembrane region" description="Helical" evidence="1">
    <location>
        <begin position="79"/>
        <end position="99"/>
    </location>
</feature>
<dbReference type="InterPro" id="IPR050583">
    <property type="entry name" value="Mycobacterial_A85_antigen"/>
</dbReference>
<feature type="transmembrane region" description="Helical" evidence="1">
    <location>
        <begin position="20"/>
        <end position="36"/>
    </location>
</feature>
<gene>
    <name evidence="2" type="ORF">J2S35_000625</name>
</gene>
<accession>A0AAE4C7R4</accession>
<dbReference type="InterPro" id="IPR029058">
    <property type="entry name" value="AB_hydrolase_fold"/>
</dbReference>
<sequence length="448" mass="48153">MKAWFDSWFTPLDVVDGPVPLTVLCLAGLATLLLVLRRRRRWWVVVLIVTALGGGLTWAAAWLIERYTSLADGPFPAEVFLAAWWAVAAVLLALVALVLGRWWRRILSPVAAALVVLAAAVQINAYYGLYLTGGDITGAGSAAVRPLPEAATRMHARVKEKQKSHGEAPVARTWKEPEGLPTKGLIYSVDIPGKASGFVARTGYVYLPPAYRAKNRPELPVLILLTGQPGNPNQWLGPGNIAKIMDSYASAHKGLAPVVVMPDVTGPDDTENMCMDTRIAKAGTYLSKDIPEWTRSTLAVDANPQRWAIAGFSFGGTCALQMATAHPQQFPSAIVMSGEKEPGIYADRNKTIAEAFGGDAAAFDAQTPLTLLRKNRYPNSAVYFAAGAADATYTGYMNATASAAKAAGMKVEMHSVPGVGHAWKVPNAVLPKALEWLSERLGLVEPRR</sequence>
<protein>
    <submittedName>
        <fullName evidence="2">S-formylglutathione hydrolase FrmB</fullName>
    </submittedName>
</protein>
<dbReference type="PANTHER" id="PTHR48098">
    <property type="entry name" value="ENTEROCHELIN ESTERASE-RELATED"/>
    <property type="match status" value="1"/>
</dbReference>
<evidence type="ECO:0000313" key="2">
    <source>
        <dbReference type="EMBL" id="MDR6891685.1"/>
    </source>
</evidence>
<dbReference type="GO" id="GO:0016787">
    <property type="term" value="F:hydrolase activity"/>
    <property type="evidence" value="ECO:0007669"/>
    <property type="project" value="UniProtKB-KW"/>
</dbReference>
<organism evidence="2 3">
    <name type="scientific">Falsarthrobacter nasiphocae</name>
    <dbReference type="NCBI Taxonomy" id="189863"/>
    <lineage>
        <taxon>Bacteria</taxon>
        <taxon>Bacillati</taxon>
        <taxon>Actinomycetota</taxon>
        <taxon>Actinomycetes</taxon>
        <taxon>Micrococcales</taxon>
        <taxon>Micrococcaceae</taxon>
        <taxon>Falsarthrobacter</taxon>
    </lineage>
</organism>
<dbReference type="Proteomes" id="UP001247307">
    <property type="component" value="Unassembled WGS sequence"/>
</dbReference>
<evidence type="ECO:0000256" key="1">
    <source>
        <dbReference type="SAM" id="Phobius"/>
    </source>
</evidence>